<dbReference type="CDD" id="cd01449">
    <property type="entry name" value="TST_Repeat_2"/>
    <property type="match status" value="1"/>
</dbReference>
<accession>A0A0D8JF39</accession>
<sequence>MIKDMKLNRLFLLGLVLLLASAVSAQDLISANELKQNLKNPNYIIVNAAANQKVFIRGAIDLPHGTLCTDEPIRNIIKSPEEMAAELGNHGISADKTIVVYDEGSTKYAGRMYWMLKYLGAPNVKMLDGNITGWKATRGPIGTASKGSKTTFTLNVDANQLATMAEVKKAVNNPSYVIVDARTPEEYAGTAETELARPGHVPSAVNVNYETLVDGKSLLKSNEALTSMFESKGITKDKTVIVYCETSVRAGVIYLALKGLGYPNVKVYDGAYLEWQSVDSNEIG</sequence>
<feature type="signal peptide" evidence="2">
    <location>
        <begin position="1"/>
        <end position="25"/>
    </location>
</feature>
<comment type="caution">
    <text evidence="4">The sequence shown here is derived from an EMBL/GenBank/DDBJ whole genome shotgun (WGS) entry which is preliminary data.</text>
</comment>
<evidence type="ECO:0000259" key="3">
    <source>
        <dbReference type="PROSITE" id="PS50206"/>
    </source>
</evidence>
<dbReference type="Proteomes" id="UP000032544">
    <property type="component" value="Unassembled WGS sequence"/>
</dbReference>
<dbReference type="SUPFAM" id="SSF52821">
    <property type="entry name" value="Rhodanese/Cell cycle control phosphatase"/>
    <property type="match status" value="2"/>
</dbReference>
<dbReference type="CDD" id="cd01448">
    <property type="entry name" value="TST_Repeat_1"/>
    <property type="match status" value="1"/>
</dbReference>
<feature type="domain" description="Rhodanese" evidence="3">
    <location>
        <begin position="56"/>
        <end position="143"/>
    </location>
</feature>
<dbReference type="SMART" id="SM00450">
    <property type="entry name" value="RHOD"/>
    <property type="match status" value="2"/>
</dbReference>
<evidence type="ECO:0000256" key="1">
    <source>
        <dbReference type="ARBA" id="ARBA00022737"/>
    </source>
</evidence>
<feature type="domain" description="Rhodanese" evidence="3">
    <location>
        <begin position="172"/>
        <end position="284"/>
    </location>
</feature>
<dbReference type="PROSITE" id="PS50206">
    <property type="entry name" value="RHODANESE_3"/>
    <property type="match status" value="2"/>
</dbReference>
<evidence type="ECO:0000313" key="5">
    <source>
        <dbReference type="Proteomes" id="UP000032544"/>
    </source>
</evidence>
<dbReference type="AlphaFoldDB" id="A0A0D8JF39"/>
<dbReference type="PANTHER" id="PTHR43855">
    <property type="entry name" value="THIOSULFATE SULFURTRANSFERASE"/>
    <property type="match status" value="1"/>
</dbReference>
<dbReference type="InterPro" id="IPR051126">
    <property type="entry name" value="Thiosulfate_sulfurtransferase"/>
</dbReference>
<protein>
    <recommendedName>
        <fullName evidence="3">Rhodanese domain-containing protein</fullName>
    </recommendedName>
</protein>
<reference evidence="4 5" key="1">
    <citation type="submission" date="2014-09" db="EMBL/GenBank/DDBJ databases">
        <title>Draft Genome Sequence of Draconibacterium sp. JN14CK-3.</title>
        <authorList>
            <person name="Dong C."/>
            <person name="Lai Q."/>
            <person name="Shao Z."/>
        </authorList>
    </citation>
    <scope>NUCLEOTIDE SEQUENCE [LARGE SCALE GENOMIC DNA]</scope>
    <source>
        <strain evidence="4 5">JN14CK-3</strain>
    </source>
</reference>
<gene>
    <name evidence="4" type="ORF">LH29_02945</name>
</gene>
<keyword evidence="2" id="KW-0732">Signal</keyword>
<proteinExistence type="predicted"/>
<dbReference type="Gene3D" id="3.40.250.10">
    <property type="entry name" value="Rhodanese-like domain"/>
    <property type="match status" value="2"/>
</dbReference>
<dbReference type="OrthoDB" id="9770030at2"/>
<dbReference type="InterPro" id="IPR001763">
    <property type="entry name" value="Rhodanese-like_dom"/>
</dbReference>
<dbReference type="PANTHER" id="PTHR43855:SF1">
    <property type="entry name" value="THIOSULFATE SULFURTRANSFERASE"/>
    <property type="match status" value="1"/>
</dbReference>
<keyword evidence="5" id="KW-1185">Reference proteome</keyword>
<dbReference type="Pfam" id="PF00581">
    <property type="entry name" value="Rhodanese"/>
    <property type="match status" value="2"/>
</dbReference>
<evidence type="ECO:0000313" key="4">
    <source>
        <dbReference type="EMBL" id="KJF44463.1"/>
    </source>
</evidence>
<evidence type="ECO:0000256" key="2">
    <source>
        <dbReference type="SAM" id="SignalP"/>
    </source>
</evidence>
<feature type="chain" id="PRO_5002331325" description="Rhodanese domain-containing protein" evidence="2">
    <location>
        <begin position="26"/>
        <end position="284"/>
    </location>
</feature>
<dbReference type="STRING" id="1544798.LH29_02945"/>
<dbReference type="EMBL" id="JRHC01000001">
    <property type="protein sequence ID" value="KJF44463.1"/>
    <property type="molecule type" value="Genomic_DNA"/>
</dbReference>
<organism evidence="4 5">
    <name type="scientific">Draconibacterium sediminis</name>
    <dbReference type="NCBI Taxonomy" id="1544798"/>
    <lineage>
        <taxon>Bacteria</taxon>
        <taxon>Pseudomonadati</taxon>
        <taxon>Bacteroidota</taxon>
        <taxon>Bacteroidia</taxon>
        <taxon>Marinilabiliales</taxon>
        <taxon>Prolixibacteraceae</taxon>
        <taxon>Draconibacterium</taxon>
    </lineage>
</organism>
<dbReference type="InterPro" id="IPR036873">
    <property type="entry name" value="Rhodanese-like_dom_sf"/>
</dbReference>
<keyword evidence="1" id="KW-0677">Repeat</keyword>
<name>A0A0D8JF39_9BACT</name>